<dbReference type="Proteomes" id="UP001597417">
    <property type="component" value="Unassembled WGS sequence"/>
</dbReference>
<dbReference type="PRINTS" id="PR00778">
    <property type="entry name" value="HTHARSR"/>
</dbReference>
<evidence type="ECO:0000256" key="2">
    <source>
        <dbReference type="ARBA" id="ARBA00023125"/>
    </source>
</evidence>
<dbReference type="PROSITE" id="PS50987">
    <property type="entry name" value="HTH_ARSR_2"/>
    <property type="match status" value="1"/>
</dbReference>
<evidence type="ECO:0000313" key="5">
    <source>
        <dbReference type="EMBL" id="MFD2420690.1"/>
    </source>
</evidence>
<dbReference type="InterPro" id="IPR036388">
    <property type="entry name" value="WH-like_DNA-bd_sf"/>
</dbReference>
<dbReference type="CDD" id="cd00090">
    <property type="entry name" value="HTH_ARSR"/>
    <property type="match status" value="1"/>
</dbReference>
<dbReference type="Pfam" id="PF12840">
    <property type="entry name" value="HTH_20"/>
    <property type="match status" value="1"/>
</dbReference>
<dbReference type="InterPro" id="IPR051081">
    <property type="entry name" value="HTH_MetalResp_TranReg"/>
</dbReference>
<dbReference type="SMART" id="SM00418">
    <property type="entry name" value="HTH_ARSR"/>
    <property type="match status" value="1"/>
</dbReference>
<dbReference type="RefSeq" id="WP_378268878.1">
    <property type="nucleotide sequence ID" value="NZ_JBHUKR010000020.1"/>
</dbReference>
<dbReference type="InterPro" id="IPR011991">
    <property type="entry name" value="ArsR-like_HTH"/>
</dbReference>
<sequence>MTYQEDEELWAAVAEPSRRRLLDVLLARGETTPTALAAELPFTRQAVTKHLAVLERAGLVQGRRVGREMRYAVRAERLDAAARVMAAVAARWDDRLRMIKNLAGTARRESLVAEKEPRGSA</sequence>
<dbReference type="InterPro" id="IPR001845">
    <property type="entry name" value="HTH_ArsR_DNA-bd_dom"/>
</dbReference>
<accession>A0ABW5G065</accession>
<keyword evidence="3" id="KW-0804">Transcription</keyword>
<evidence type="ECO:0000313" key="6">
    <source>
        <dbReference type="Proteomes" id="UP001597417"/>
    </source>
</evidence>
<dbReference type="PANTHER" id="PTHR33154:SF33">
    <property type="entry name" value="TRANSCRIPTIONAL REPRESSOR SDPR"/>
    <property type="match status" value="1"/>
</dbReference>
<comment type="caution">
    <text evidence="5">The sequence shown here is derived from an EMBL/GenBank/DDBJ whole genome shotgun (WGS) entry which is preliminary data.</text>
</comment>
<evidence type="ECO:0000256" key="3">
    <source>
        <dbReference type="ARBA" id="ARBA00023163"/>
    </source>
</evidence>
<proteinExistence type="predicted"/>
<keyword evidence="2" id="KW-0238">DNA-binding</keyword>
<keyword evidence="6" id="KW-1185">Reference proteome</keyword>
<dbReference type="InterPro" id="IPR036390">
    <property type="entry name" value="WH_DNA-bd_sf"/>
</dbReference>
<feature type="domain" description="HTH arsR-type" evidence="4">
    <location>
        <begin position="1"/>
        <end position="93"/>
    </location>
</feature>
<keyword evidence="1" id="KW-0805">Transcription regulation</keyword>
<reference evidence="6" key="1">
    <citation type="journal article" date="2019" name="Int. J. Syst. Evol. Microbiol.">
        <title>The Global Catalogue of Microorganisms (GCM) 10K type strain sequencing project: providing services to taxonomists for standard genome sequencing and annotation.</title>
        <authorList>
            <consortium name="The Broad Institute Genomics Platform"/>
            <consortium name="The Broad Institute Genome Sequencing Center for Infectious Disease"/>
            <person name="Wu L."/>
            <person name="Ma J."/>
        </authorList>
    </citation>
    <scope>NUCLEOTIDE SEQUENCE [LARGE SCALE GENOMIC DNA]</scope>
    <source>
        <strain evidence="6">CGMCC 4.7645</strain>
    </source>
</reference>
<dbReference type="EMBL" id="JBHUKR010000020">
    <property type="protein sequence ID" value="MFD2420690.1"/>
    <property type="molecule type" value="Genomic_DNA"/>
</dbReference>
<dbReference type="NCBIfam" id="NF033788">
    <property type="entry name" value="HTH_metalloreg"/>
    <property type="match status" value="1"/>
</dbReference>
<gene>
    <name evidence="5" type="ORF">ACFSXZ_30615</name>
</gene>
<organism evidence="5 6">
    <name type="scientific">Amycolatopsis pigmentata</name>
    <dbReference type="NCBI Taxonomy" id="450801"/>
    <lineage>
        <taxon>Bacteria</taxon>
        <taxon>Bacillati</taxon>
        <taxon>Actinomycetota</taxon>
        <taxon>Actinomycetes</taxon>
        <taxon>Pseudonocardiales</taxon>
        <taxon>Pseudonocardiaceae</taxon>
        <taxon>Amycolatopsis</taxon>
    </lineage>
</organism>
<name>A0ABW5G065_9PSEU</name>
<protein>
    <submittedName>
        <fullName evidence="5">ArsR/SmtB family transcription factor</fullName>
    </submittedName>
</protein>
<dbReference type="Gene3D" id="1.10.10.10">
    <property type="entry name" value="Winged helix-like DNA-binding domain superfamily/Winged helix DNA-binding domain"/>
    <property type="match status" value="1"/>
</dbReference>
<dbReference type="PANTHER" id="PTHR33154">
    <property type="entry name" value="TRANSCRIPTIONAL REGULATOR, ARSR FAMILY"/>
    <property type="match status" value="1"/>
</dbReference>
<dbReference type="SUPFAM" id="SSF46785">
    <property type="entry name" value="Winged helix' DNA-binding domain"/>
    <property type="match status" value="1"/>
</dbReference>
<evidence type="ECO:0000259" key="4">
    <source>
        <dbReference type="PROSITE" id="PS50987"/>
    </source>
</evidence>
<evidence type="ECO:0000256" key="1">
    <source>
        <dbReference type="ARBA" id="ARBA00023015"/>
    </source>
</evidence>